<dbReference type="RefSeq" id="WP_123143150.1">
    <property type="nucleotide sequence ID" value="NZ_NRRH01000014.1"/>
</dbReference>
<evidence type="ECO:0000313" key="3">
    <source>
        <dbReference type="Proteomes" id="UP000295247"/>
    </source>
</evidence>
<reference evidence="2 3" key="1">
    <citation type="submission" date="2019-03" db="EMBL/GenBank/DDBJ databases">
        <title>Genomic Encyclopedia of Type Strains, Phase IV (KMG-IV): sequencing the most valuable type-strain genomes for metagenomic binning, comparative biology and taxonomic classification.</title>
        <authorList>
            <person name="Goeker M."/>
        </authorList>
    </citation>
    <scope>NUCLEOTIDE SEQUENCE [LARGE SCALE GENOMIC DNA]</scope>
    <source>
        <strain evidence="2 3">DSM 203</strain>
    </source>
</reference>
<keyword evidence="2" id="KW-0456">Lyase</keyword>
<keyword evidence="1" id="KW-0732">Signal</keyword>
<dbReference type="EMBL" id="SMDC01000003">
    <property type="protein sequence ID" value="TCW36825.1"/>
    <property type="molecule type" value="Genomic_DNA"/>
</dbReference>
<dbReference type="AlphaFoldDB" id="A0A4R4ACZ6"/>
<protein>
    <submittedName>
        <fullName evidence="2">Alginate lyase</fullName>
    </submittedName>
</protein>
<gene>
    <name evidence="2" type="ORF">EDC29_10317</name>
</gene>
<dbReference type="InterPro" id="IPR008929">
    <property type="entry name" value="Chondroitin_lyas"/>
</dbReference>
<sequence>MSRLVHRLLLASVLLVPALPRAAPPPDMERLAAGPWIARARLAELPTTGAAWEAVRDDAERLVPDPDLSDQNDPSNVRVFAKALVHARTGDPLMAAAVRRACLDIIGSEQGASSLALGRELMAYVLAADLVGLTAEQDALFRDWLARVRDVPMSEGRTLRQTHERRPNGWGTYAGATRLAIAVYLDEPEEIAEVARIFRGWLGDRAAYADFRYGDLDWQADPRRPVGINPSGAQRAGHSIDGAIAEGLRRSGPFDWPPPHENYIYSTLQGALAQAVILERAGYDVFAWQDQALLRAFEWLHQQADFPAEGDDTWQPHLINHFYHRDFPAPVPSRPGKNIGYTDWTHADWAPSD</sequence>
<organism evidence="2 3">
    <name type="scientific">Marichromatium gracile</name>
    <name type="common">Chromatium gracile</name>
    <dbReference type="NCBI Taxonomy" id="1048"/>
    <lineage>
        <taxon>Bacteria</taxon>
        <taxon>Pseudomonadati</taxon>
        <taxon>Pseudomonadota</taxon>
        <taxon>Gammaproteobacteria</taxon>
        <taxon>Chromatiales</taxon>
        <taxon>Chromatiaceae</taxon>
        <taxon>Marichromatium</taxon>
    </lineage>
</organism>
<dbReference type="SUPFAM" id="SSF48230">
    <property type="entry name" value="Chondroitin AC/alginate lyase"/>
    <property type="match status" value="1"/>
</dbReference>
<dbReference type="GO" id="GO:0016829">
    <property type="term" value="F:lyase activity"/>
    <property type="evidence" value="ECO:0007669"/>
    <property type="project" value="UniProtKB-KW"/>
</dbReference>
<evidence type="ECO:0000313" key="2">
    <source>
        <dbReference type="EMBL" id="TCW36825.1"/>
    </source>
</evidence>
<feature type="signal peptide" evidence="1">
    <location>
        <begin position="1"/>
        <end position="22"/>
    </location>
</feature>
<dbReference type="Proteomes" id="UP000295247">
    <property type="component" value="Unassembled WGS sequence"/>
</dbReference>
<dbReference type="Gene3D" id="1.50.10.100">
    <property type="entry name" value="Chondroitin AC/alginate lyase"/>
    <property type="match status" value="1"/>
</dbReference>
<feature type="chain" id="PRO_5020869025" evidence="1">
    <location>
        <begin position="23"/>
        <end position="353"/>
    </location>
</feature>
<name>A0A4R4ACZ6_MARGR</name>
<accession>A0A4R4ACZ6</accession>
<comment type="caution">
    <text evidence="2">The sequence shown here is derived from an EMBL/GenBank/DDBJ whole genome shotgun (WGS) entry which is preliminary data.</text>
</comment>
<proteinExistence type="predicted"/>
<dbReference type="GO" id="GO:0042597">
    <property type="term" value="C:periplasmic space"/>
    <property type="evidence" value="ECO:0007669"/>
    <property type="project" value="InterPro"/>
</dbReference>
<evidence type="ECO:0000256" key="1">
    <source>
        <dbReference type="SAM" id="SignalP"/>
    </source>
</evidence>